<dbReference type="InterPro" id="IPR010994">
    <property type="entry name" value="RuvA_2-like"/>
</dbReference>
<dbReference type="Pfam" id="PF13538">
    <property type="entry name" value="UvrD_C_2"/>
    <property type="match status" value="1"/>
</dbReference>
<evidence type="ECO:0000259" key="5">
    <source>
        <dbReference type="SMART" id="SM00382"/>
    </source>
</evidence>
<dbReference type="InterPro" id="IPR041451">
    <property type="entry name" value="RecD2_SH13"/>
</dbReference>
<keyword evidence="1 3" id="KW-0547">Nucleotide-binding</keyword>
<dbReference type="InterPro" id="IPR027785">
    <property type="entry name" value="UvrD-like_helicase_C"/>
</dbReference>
<dbReference type="SMART" id="SM00382">
    <property type="entry name" value="AAA"/>
    <property type="match status" value="1"/>
</dbReference>
<organism evidence="6 7">
    <name type="scientific">Anaerococcus prevotii ACS-065-V-Col13</name>
    <dbReference type="NCBI Taxonomy" id="879305"/>
    <lineage>
        <taxon>Bacteria</taxon>
        <taxon>Bacillati</taxon>
        <taxon>Bacillota</taxon>
        <taxon>Tissierellia</taxon>
        <taxon>Tissierellales</taxon>
        <taxon>Peptoniphilaceae</taxon>
        <taxon>Anaerococcus</taxon>
    </lineage>
</organism>
<dbReference type="PANTHER" id="PTHR43788:SF6">
    <property type="entry name" value="DNA HELICASE B"/>
    <property type="match status" value="1"/>
</dbReference>
<comment type="catalytic activity">
    <reaction evidence="3">
        <text>ATP + H2O = ADP + phosphate + H(+)</text>
        <dbReference type="Rhea" id="RHEA:13065"/>
        <dbReference type="ChEBI" id="CHEBI:15377"/>
        <dbReference type="ChEBI" id="CHEBI:15378"/>
        <dbReference type="ChEBI" id="CHEBI:30616"/>
        <dbReference type="ChEBI" id="CHEBI:43474"/>
        <dbReference type="ChEBI" id="CHEBI:456216"/>
        <dbReference type="EC" id="5.6.2.3"/>
    </reaction>
</comment>
<feature type="binding site" evidence="3">
    <location>
        <begin position="334"/>
        <end position="338"/>
    </location>
    <ligand>
        <name>ATP</name>
        <dbReference type="ChEBI" id="CHEBI:30616"/>
    </ligand>
</feature>
<dbReference type="InterPro" id="IPR003593">
    <property type="entry name" value="AAA+_ATPase"/>
</dbReference>
<dbReference type="NCBIfam" id="TIGR01448">
    <property type="entry name" value="recD_rel"/>
    <property type="match status" value="1"/>
</dbReference>
<dbReference type="Pfam" id="PF14490">
    <property type="entry name" value="HHH_RecD2"/>
    <property type="match status" value="1"/>
</dbReference>
<dbReference type="InterPro" id="IPR006345">
    <property type="entry name" value="RecD2"/>
</dbReference>
<dbReference type="Pfam" id="PF14520">
    <property type="entry name" value="HHH_5"/>
    <property type="match status" value="1"/>
</dbReference>
<sequence>MKLKGIVTNIIFRNDESGYTIMAVETSDSDITCVGTMPFFNEGDRIEMDGDLVYHDKYGEQFYISSIRREKPSDKESIIKFLSSGNLKGIGKKTAKAIYDKFGKESIDIVYNNPNQLLEVEGIGKKKLEDIILSAEDTKDSRRALEYLQGLNISYNLSMKIYNKYGDNAINQIKANPYKLIEDISGIGFTMADKIASNMQMDSSSRFRISAGVYYILNTEADFNGHTSLKIDYLVNKSSSLLKVREDRVREVVDEDIISGKLVLVGINEDKYIYLPKILKAEKSVALSLASKMKEEYIFDIKIDYDLSIFSTEQKEAINKAFETMALAITGGPGTGKTTIINAICKILSKNNLTYALAAPTGRAAKRIKESTGEDAHTIHRLIGIRPDESVAEFNEENPIDKDYIIVDEMSMVDIYLMNNLLKAVGENTAIILVGDSDQLPSVGPGNVLSDILDTSLESVRLKKIFRQASESNIIVNAHRINKGEYPILNEKGKDFFFIDTNAPNFIDNLVGLVKDRLPTYYNFDPISDIQILSPSKKTDWGVANINSKIQKVLNKEKYFLKYNDKVFKLHDKVMQVRNNYDLSPINEDDDYDEGAYNGDIGIIEKVDQINESLDVRFEDGKLIRYKKEDIKDLDLSYAITIHKSQGSEFNCVIIPMMQVAPMLLTRNLLYTGVTRAKKVVILLGNKTILKKMVDNNFSNKRYSNLSYWIEEMGTVIDD</sequence>
<feature type="domain" description="Helix-hairpin-helix DNA-binding motif class 1" evidence="4">
    <location>
        <begin position="80"/>
        <end position="101"/>
    </location>
</feature>
<name>F0GUW9_9FIRM</name>
<dbReference type="GO" id="GO:0005524">
    <property type="term" value="F:ATP binding"/>
    <property type="evidence" value="ECO:0007669"/>
    <property type="project" value="UniProtKB-UniRule"/>
</dbReference>
<dbReference type="Gene3D" id="1.10.150.20">
    <property type="entry name" value="5' to 3' exonuclease, C-terminal subdomain"/>
    <property type="match status" value="1"/>
</dbReference>
<feature type="domain" description="Helix-hairpin-helix DNA-binding motif class 1" evidence="4">
    <location>
        <begin position="179"/>
        <end position="198"/>
    </location>
</feature>
<dbReference type="STRING" id="879305.HMPREF9290_1543"/>
<evidence type="ECO:0000256" key="1">
    <source>
        <dbReference type="ARBA" id="ARBA00022741"/>
    </source>
</evidence>
<dbReference type="SMART" id="SM00278">
    <property type="entry name" value="HhH1"/>
    <property type="match status" value="3"/>
</dbReference>
<dbReference type="Gene3D" id="1.10.10.2220">
    <property type="match status" value="1"/>
</dbReference>
<dbReference type="InterPro" id="IPR027417">
    <property type="entry name" value="P-loop_NTPase"/>
</dbReference>
<dbReference type="GO" id="GO:0006281">
    <property type="term" value="P:DNA repair"/>
    <property type="evidence" value="ECO:0007669"/>
    <property type="project" value="InterPro"/>
</dbReference>
<dbReference type="GO" id="GO:0009338">
    <property type="term" value="C:exodeoxyribonuclease V complex"/>
    <property type="evidence" value="ECO:0007669"/>
    <property type="project" value="TreeGrafter"/>
</dbReference>
<dbReference type="GO" id="GO:0017116">
    <property type="term" value="F:single-stranded DNA helicase activity"/>
    <property type="evidence" value="ECO:0007669"/>
    <property type="project" value="TreeGrafter"/>
</dbReference>
<dbReference type="InterPro" id="IPR055446">
    <property type="entry name" value="RecD2_N_OB"/>
</dbReference>
<proteinExistence type="inferred from homology"/>
<dbReference type="GO" id="GO:0003677">
    <property type="term" value="F:DNA binding"/>
    <property type="evidence" value="ECO:0007669"/>
    <property type="project" value="UniProtKB-UniRule"/>
</dbReference>
<reference evidence="6 7" key="1">
    <citation type="submission" date="2011-01" db="EMBL/GenBank/DDBJ databases">
        <authorList>
            <person name="Durkin A.S."/>
            <person name="Madupu R."/>
            <person name="Torralba M."/>
            <person name="Gillis M."/>
            <person name="Methe B."/>
            <person name="Sutton G."/>
            <person name="Nelson K.E."/>
        </authorList>
    </citation>
    <scope>NUCLEOTIDE SEQUENCE [LARGE SCALE GENOMIC DNA]</scope>
    <source>
        <strain evidence="6 7">ACS-065-V-Col13</strain>
    </source>
</reference>
<comment type="caution">
    <text evidence="6">The sequence shown here is derived from an EMBL/GenBank/DDBJ whole genome shotgun (WGS) entry which is preliminary data.</text>
</comment>
<comment type="function">
    <text evidence="3">DNA-dependent ATPase and ATP-dependent 5'-3' DNA helicase. Has no activity on blunt DNA or DNA with 3'-overhangs, requires at least 10 bases of 5'-ssDNA for helicase activity.</text>
</comment>
<dbReference type="PANTHER" id="PTHR43788">
    <property type="entry name" value="DNA2/NAM7 HELICASE FAMILY MEMBER"/>
    <property type="match status" value="1"/>
</dbReference>
<protein>
    <recommendedName>
        <fullName evidence="3">ATP-dependent RecD2 DNA helicase</fullName>
        <ecNumber evidence="3">5.6.2.3</ecNumber>
    </recommendedName>
    <alternativeName>
        <fullName evidence="3">DNA 5'-3' helicase subunit RecD2</fullName>
    </alternativeName>
</protein>
<dbReference type="SUPFAM" id="SSF47781">
    <property type="entry name" value="RuvA domain 2-like"/>
    <property type="match status" value="1"/>
</dbReference>
<evidence type="ECO:0000313" key="7">
    <source>
        <dbReference type="Proteomes" id="UP000005286"/>
    </source>
</evidence>
<evidence type="ECO:0000256" key="2">
    <source>
        <dbReference type="ARBA" id="ARBA00022840"/>
    </source>
</evidence>
<dbReference type="eggNOG" id="COG0272">
    <property type="taxonomic scope" value="Bacteria"/>
</dbReference>
<dbReference type="SUPFAM" id="SSF52540">
    <property type="entry name" value="P-loop containing nucleoside triphosphate hydrolases"/>
    <property type="match status" value="2"/>
</dbReference>
<keyword evidence="3" id="KW-0238">DNA-binding</keyword>
<gene>
    <name evidence="3" type="primary">recD2</name>
    <name evidence="6" type="ORF">HMPREF9290_1543</name>
</gene>
<dbReference type="CDD" id="cd17933">
    <property type="entry name" value="DEXSc_RecD-like"/>
    <property type="match status" value="1"/>
</dbReference>
<feature type="domain" description="Helix-hairpin-helix DNA-binding motif class 1" evidence="4">
    <location>
        <begin position="115"/>
        <end position="134"/>
    </location>
</feature>
<evidence type="ECO:0000256" key="3">
    <source>
        <dbReference type="HAMAP-Rule" id="MF_01488"/>
    </source>
</evidence>
<dbReference type="AlphaFoldDB" id="F0GUW9"/>
<dbReference type="CDD" id="cd18809">
    <property type="entry name" value="SF1_C_RecD"/>
    <property type="match status" value="1"/>
</dbReference>
<dbReference type="Gene3D" id="3.40.50.300">
    <property type="entry name" value="P-loop containing nucleotide triphosphate hydrolases"/>
    <property type="match status" value="2"/>
</dbReference>
<dbReference type="Proteomes" id="UP000005286">
    <property type="component" value="Unassembled WGS sequence"/>
</dbReference>
<dbReference type="GO" id="GO:0006310">
    <property type="term" value="P:DNA recombination"/>
    <property type="evidence" value="ECO:0007669"/>
    <property type="project" value="InterPro"/>
</dbReference>
<keyword evidence="2 3" id="KW-0067">ATP-binding</keyword>
<dbReference type="InterPro" id="IPR050534">
    <property type="entry name" value="Coronavir_polyprotein_1ab"/>
</dbReference>
<dbReference type="PATRIC" id="fig|879305.3.peg.601"/>
<dbReference type="EC" id="5.6.2.3" evidence="3"/>
<evidence type="ECO:0000259" key="4">
    <source>
        <dbReference type="SMART" id="SM00278"/>
    </source>
</evidence>
<dbReference type="GO" id="GO:0043139">
    <property type="term" value="F:5'-3' DNA helicase activity"/>
    <property type="evidence" value="ECO:0007669"/>
    <property type="project" value="UniProtKB-UniRule"/>
</dbReference>
<dbReference type="Gene3D" id="2.30.30.940">
    <property type="match status" value="1"/>
</dbReference>
<accession>F0GUW9</accession>
<dbReference type="RefSeq" id="WP_004834320.1">
    <property type="nucleotide sequence ID" value="NZ_AEXM01000012.1"/>
</dbReference>
<keyword evidence="7" id="KW-1185">Reference proteome</keyword>
<dbReference type="GO" id="GO:0016887">
    <property type="term" value="F:ATP hydrolysis activity"/>
    <property type="evidence" value="ECO:0007669"/>
    <property type="project" value="RHEA"/>
</dbReference>
<dbReference type="EMBL" id="AEXM01000012">
    <property type="protein sequence ID" value="EGC82456.1"/>
    <property type="molecule type" value="Genomic_DNA"/>
</dbReference>
<keyword evidence="3 6" id="KW-0347">Helicase</keyword>
<feature type="domain" description="AAA+ ATPase" evidence="5">
    <location>
        <begin position="323"/>
        <end position="463"/>
    </location>
</feature>
<dbReference type="InterPro" id="IPR003583">
    <property type="entry name" value="Hlx-hairpin-Hlx_DNA-bd_motif"/>
</dbReference>
<dbReference type="Pfam" id="PF18335">
    <property type="entry name" value="SH3_13"/>
    <property type="match status" value="1"/>
</dbReference>
<keyword evidence="3" id="KW-0378">Hydrolase</keyword>
<dbReference type="HAMAP" id="MF_01488">
    <property type="entry name" value="RecD2"/>
    <property type="match status" value="1"/>
</dbReference>
<keyword evidence="3" id="KW-0413">Isomerase</keyword>
<dbReference type="InterPro" id="IPR029493">
    <property type="entry name" value="RecD2-like_HHH"/>
</dbReference>
<dbReference type="Pfam" id="PF13245">
    <property type="entry name" value="AAA_19"/>
    <property type="match status" value="1"/>
</dbReference>
<dbReference type="Pfam" id="PF23139">
    <property type="entry name" value="OB_YrrC"/>
    <property type="match status" value="1"/>
</dbReference>
<comment type="similarity">
    <text evidence="3">Belongs to the RecD family. RecD2 subfamily.</text>
</comment>
<dbReference type="eggNOG" id="COG0507">
    <property type="taxonomic scope" value="Bacteria"/>
</dbReference>
<evidence type="ECO:0000313" key="6">
    <source>
        <dbReference type="EMBL" id="EGC82456.1"/>
    </source>
</evidence>